<reference evidence="2" key="1">
    <citation type="submission" date="2018-11" db="EMBL/GenBank/DDBJ databases">
        <authorList>
            <person name="Alioto T."/>
            <person name="Alioto T."/>
        </authorList>
    </citation>
    <scope>NUCLEOTIDE SEQUENCE</scope>
</reference>
<dbReference type="Proteomes" id="UP000596742">
    <property type="component" value="Unassembled WGS sequence"/>
</dbReference>
<dbReference type="Gene3D" id="3.30.420.10">
    <property type="entry name" value="Ribonuclease H-like superfamily/Ribonuclease H"/>
    <property type="match status" value="1"/>
</dbReference>
<evidence type="ECO:0000313" key="3">
    <source>
        <dbReference type="Proteomes" id="UP000596742"/>
    </source>
</evidence>
<accession>A0A8B6G0M4</accession>
<dbReference type="GO" id="GO:0003676">
    <property type="term" value="F:nucleic acid binding"/>
    <property type="evidence" value="ECO:0007669"/>
    <property type="project" value="InterPro"/>
</dbReference>
<proteinExistence type="predicted"/>
<evidence type="ECO:0000256" key="1">
    <source>
        <dbReference type="SAM" id="MobiDB-lite"/>
    </source>
</evidence>
<keyword evidence="3" id="KW-1185">Reference proteome</keyword>
<name>A0A8B6G0M4_MYTGA</name>
<evidence type="ECO:0000313" key="2">
    <source>
        <dbReference type="EMBL" id="VDI57045.1"/>
    </source>
</evidence>
<dbReference type="InterPro" id="IPR036397">
    <property type="entry name" value="RNaseH_sf"/>
</dbReference>
<feature type="region of interest" description="Disordered" evidence="1">
    <location>
        <begin position="223"/>
        <end position="246"/>
    </location>
</feature>
<comment type="caution">
    <text evidence="2">The sequence shown here is derived from an EMBL/GenBank/DDBJ whole genome shotgun (WGS) entry which is preliminary data.</text>
</comment>
<dbReference type="SUPFAM" id="SSF53098">
    <property type="entry name" value="Ribonuclease H-like"/>
    <property type="match status" value="1"/>
</dbReference>
<organism evidence="2 3">
    <name type="scientific">Mytilus galloprovincialis</name>
    <name type="common">Mediterranean mussel</name>
    <dbReference type="NCBI Taxonomy" id="29158"/>
    <lineage>
        <taxon>Eukaryota</taxon>
        <taxon>Metazoa</taxon>
        <taxon>Spiralia</taxon>
        <taxon>Lophotrochozoa</taxon>
        <taxon>Mollusca</taxon>
        <taxon>Bivalvia</taxon>
        <taxon>Autobranchia</taxon>
        <taxon>Pteriomorphia</taxon>
        <taxon>Mytilida</taxon>
        <taxon>Mytiloidea</taxon>
        <taxon>Mytilidae</taxon>
        <taxon>Mytilinae</taxon>
        <taxon>Mytilus</taxon>
    </lineage>
</organism>
<gene>
    <name evidence="2" type="ORF">MGAL_10B072848</name>
</gene>
<dbReference type="AlphaFoldDB" id="A0A8B6G0M4"/>
<dbReference type="InterPro" id="IPR012337">
    <property type="entry name" value="RNaseH-like_sf"/>
</dbReference>
<dbReference type="OrthoDB" id="6182434at2759"/>
<dbReference type="EMBL" id="UYJE01007684">
    <property type="protein sequence ID" value="VDI57045.1"/>
    <property type="molecule type" value="Genomic_DNA"/>
</dbReference>
<sequence length="385" mass="42680">MGSISVGAPLGRISIDIVGPLHTTVLNNKYFLTATEHFTKWTEVYPIPDQTAETCAQKILDELSAILVALKVYILNKEAVLKVIFSSNYVKCYRLGKLEPAPVIPKENPNPQQVDPEIHLSEREQEASLLFWITKKNPQPFAAAGSAQQSVPSIDLPVLKSAMVSYFGSIPTSNTLPLDCPPIPAITEIQPLDHEVAETEVSTEFLDTRVVVAEGSDLADQILHLSDPPATPSPPKSPESLVPRPSLPDFVLPPTSEVEENLMPQLLGMSLLLSLPEPTTEKITPVLDDPHSLQSAFQKLISAVNKGNTLLEKMSKQMEKNHDMMEKVEVVIRRGNMARPRSPVRPYFNTHTYRRPRSPLKRRFIPARTVSPSKKVKSCVRSPLK</sequence>
<protein>
    <submittedName>
        <fullName evidence="2">Uncharacterized protein</fullName>
    </submittedName>
</protein>